<dbReference type="OrthoDB" id="67865at2"/>
<dbReference type="Proteomes" id="UP000194474">
    <property type="component" value="Unassembled WGS sequence"/>
</dbReference>
<gene>
    <name evidence="1" type="ORF">SAMN06295905_3210</name>
</gene>
<accession>A0A1Y6G711</accession>
<name>A0A1Y6G711_9HYPH</name>
<evidence type="ECO:0000313" key="2">
    <source>
        <dbReference type="Proteomes" id="UP000194474"/>
    </source>
</evidence>
<evidence type="ECO:0008006" key="3">
    <source>
        <dbReference type="Google" id="ProtNLM"/>
    </source>
</evidence>
<dbReference type="EMBL" id="FXWK01000002">
    <property type="protein sequence ID" value="SMQ85915.1"/>
    <property type="molecule type" value="Genomic_DNA"/>
</dbReference>
<evidence type="ECO:0000313" key="1">
    <source>
        <dbReference type="EMBL" id="SMQ85915.1"/>
    </source>
</evidence>
<dbReference type="NCBIfam" id="NF042961">
    <property type="entry name" value="DUF3780_antiphage"/>
    <property type="match status" value="1"/>
</dbReference>
<reference evidence="2" key="1">
    <citation type="submission" date="2017-04" db="EMBL/GenBank/DDBJ databases">
        <authorList>
            <person name="Varghese N."/>
            <person name="Submissions S."/>
        </authorList>
    </citation>
    <scope>NUCLEOTIDE SEQUENCE [LARGE SCALE GENOMIC DNA]</scope>
</reference>
<sequence length="192" mass="21621">MTDAVAAKTTGFGVPDAIDPHHFVVRIPRGSSGEIEIIERFGINAQSSADEEVLRCRLSRPAWSGIKEELTRVLNDRLREKKLKTSRWSAGDNKVERLLGRELCLLAWAVEAARSEDYATSCASWAAMKPEERWWLFRMCEVAGGTADDADFGWRKAVRIAFTEVLDPVERKNRRKKASTGVDLFSLPLVKE</sequence>
<protein>
    <recommendedName>
        <fullName evidence="3">DUF3780 domain-containing protein</fullName>
    </recommendedName>
</protein>
<organism evidence="1 2">
    <name type="scientific">Devosia lucknowensis</name>
    <dbReference type="NCBI Taxonomy" id="1096929"/>
    <lineage>
        <taxon>Bacteria</taxon>
        <taxon>Pseudomonadati</taxon>
        <taxon>Pseudomonadota</taxon>
        <taxon>Alphaproteobacteria</taxon>
        <taxon>Hyphomicrobiales</taxon>
        <taxon>Devosiaceae</taxon>
        <taxon>Devosia</taxon>
    </lineage>
</organism>
<dbReference type="AlphaFoldDB" id="A0A1Y6G711"/>
<dbReference type="RefSeq" id="WP_086471541.1">
    <property type="nucleotide sequence ID" value="NZ_FXWK01000002.1"/>
</dbReference>
<proteinExistence type="predicted"/>
<dbReference type="Pfam" id="PF12635">
    <property type="entry name" value="DUF3780"/>
    <property type="match status" value="1"/>
</dbReference>
<keyword evidence="2" id="KW-1185">Reference proteome</keyword>
<dbReference type="InterPro" id="IPR024220">
    <property type="entry name" value="DUF3780"/>
</dbReference>